<dbReference type="Proteomes" id="UP000054016">
    <property type="component" value="Unassembled WGS sequence"/>
</dbReference>
<evidence type="ECO:0000256" key="3">
    <source>
        <dbReference type="ARBA" id="ARBA00021764"/>
    </source>
</evidence>
<dbReference type="PANTHER" id="PTHR35805:SF1">
    <property type="entry name" value="ASPARTATE CARBAMOYLTRANSFERASE REGULATORY CHAIN"/>
    <property type="match status" value="1"/>
</dbReference>
<dbReference type="GO" id="GO:0016740">
    <property type="term" value="F:transferase activity"/>
    <property type="evidence" value="ECO:0007669"/>
    <property type="project" value="UniProtKB-KW"/>
</dbReference>
<dbReference type="Pfam" id="PF02748">
    <property type="entry name" value="PyrI_C"/>
    <property type="match status" value="1"/>
</dbReference>
<dbReference type="InterPro" id="IPR020542">
    <property type="entry name" value="Asp_carbamoyltrfase_reg_C"/>
</dbReference>
<dbReference type="EMBL" id="LFWV01000037">
    <property type="protein sequence ID" value="KON31343.1"/>
    <property type="molecule type" value="Genomic_DNA"/>
</dbReference>
<evidence type="ECO:0000256" key="6">
    <source>
        <dbReference type="ARBA" id="ARBA00022975"/>
    </source>
</evidence>
<protein>
    <recommendedName>
        <fullName evidence="3 7">Aspartate carbamoyltransferase regulatory chain</fullName>
    </recommendedName>
</protein>
<dbReference type="Pfam" id="PF01948">
    <property type="entry name" value="PyrI"/>
    <property type="match status" value="1"/>
</dbReference>
<dbReference type="GO" id="GO:0046872">
    <property type="term" value="F:metal ion binding"/>
    <property type="evidence" value="ECO:0007669"/>
    <property type="project" value="UniProtKB-KW"/>
</dbReference>
<dbReference type="InterPro" id="IPR002801">
    <property type="entry name" value="Asp_carbamoylTrfase_reg"/>
</dbReference>
<comment type="caution">
    <text evidence="10">The sequence shown here is derived from an EMBL/GenBank/DDBJ whole genome shotgun (WGS) entry which is preliminary data.</text>
</comment>
<evidence type="ECO:0000259" key="9">
    <source>
        <dbReference type="Pfam" id="PF02748"/>
    </source>
</evidence>
<dbReference type="InterPro" id="IPR036792">
    <property type="entry name" value="Asp_carbatrfase_reg_C_sf"/>
</dbReference>
<feature type="binding site" evidence="7">
    <location>
        <position position="141"/>
    </location>
    <ligand>
        <name>Zn(2+)</name>
        <dbReference type="ChEBI" id="CHEBI:29105"/>
    </ligand>
</feature>
<feature type="binding site" evidence="7">
    <location>
        <position position="138"/>
    </location>
    <ligand>
        <name>Zn(2+)</name>
        <dbReference type="ChEBI" id="CHEBI:29105"/>
    </ligand>
</feature>
<evidence type="ECO:0000256" key="1">
    <source>
        <dbReference type="ARBA" id="ARBA00002565"/>
    </source>
</evidence>
<evidence type="ECO:0000259" key="8">
    <source>
        <dbReference type="Pfam" id="PF01948"/>
    </source>
</evidence>
<evidence type="ECO:0000313" key="11">
    <source>
        <dbReference type="Proteomes" id="UP000054016"/>
    </source>
</evidence>
<dbReference type="PANTHER" id="PTHR35805">
    <property type="entry name" value="ASPARTATE CARBAMOYLTRANSFERASE REGULATORY CHAIN"/>
    <property type="match status" value="1"/>
</dbReference>
<evidence type="ECO:0000256" key="2">
    <source>
        <dbReference type="ARBA" id="ARBA00010498"/>
    </source>
</evidence>
<reference evidence="11" key="1">
    <citation type="submission" date="2015-06" db="EMBL/GenBank/DDBJ databases">
        <title>New insights into the roles of widespread benthic archaea in carbon and nitrogen cycling.</title>
        <authorList>
            <person name="Lazar C.S."/>
            <person name="Baker B.J."/>
            <person name="Seitz K.W."/>
            <person name="Hyde A.S."/>
            <person name="Dick G.J."/>
            <person name="Hinrichs K.-U."/>
            <person name="Teske A.P."/>
        </authorList>
    </citation>
    <scope>NUCLEOTIDE SEQUENCE [LARGE SCALE GENOMIC DNA]</scope>
</reference>
<evidence type="ECO:0000256" key="7">
    <source>
        <dbReference type="HAMAP-Rule" id="MF_00002"/>
    </source>
</evidence>
<keyword evidence="6 7" id="KW-0665">Pyrimidine biosynthesis</keyword>
<keyword evidence="10" id="KW-0808">Transferase</keyword>
<evidence type="ECO:0000256" key="5">
    <source>
        <dbReference type="ARBA" id="ARBA00022833"/>
    </source>
</evidence>
<dbReference type="InterPro" id="IPR036793">
    <property type="entry name" value="Asp_carbatrfase_reg_N_sf"/>
</dbReference>
<dbReference type="GO" id="GO:0006207">
    <property type="term" value="P:'de novo' pyrimidine nucleobase biosynthetic process"/>
    <property type="evidence" value="ECO:0007669"/>
    <property type="project" value="InterPro"/>
</dbReference>
<organism evidence="10 11">
    <name type="scientific">miscellaneous Crenarchaeota group-1 archaeon SG8-32-3</name>
    <dbReference type="NCBI Taxonomy" id="1685125"/>
    <lineage>
        <taxon>Archaea</taxon>
        <taxon>Candidatus Bathyarchaeota</taxon>
        <taxon>MCG-1</taxon>
    </lineage>
</organism>
<dbReference type="GO" id="GO:0006221">
    <property type="term" value="P:pyrimidine nucleotide biosynthetic process"/>
    <property type="evidence" value="ECO:0007669"/>
    <property type="project" value="UniProtKB-UniRule"/>
</dbReference>
<dbReference type="PATRIC" id="fig|1685125.3.peg.721"/>
<comment type="subunit">
    <text evidence="7">Contains catalytic and regulatory chains.</text>
</comment>
<comment type="function">
    <text evidence="1 7">Involved in allosteric regulation of aspartate carbamoyltransferase.</text>
</comment>
<dbReference type="HAMAP" id="MF_00002">
    <property type="entry name" value="Asp_carb_tr_reg"/>
    <property type="match status" value="1"/>
</dbReference>
<keyword evidence="5 7" id="KW-0862">Zinc</keyword>
<dbReference type="Gene3D" id="2.30.30.20">
    <property type="entry name" value="Aspartate carbamoyltransferase regulatory subunit, C-terminal domain"/>
    <property type="match status" value="1"/>
</dbReference>
<dbReference type="InterPro" id="IPR020545">
    <property type="entry name" value="Asp_carbamoyltransf_reg_N"/>
</dbReference>
<name>A0A0M0BRW6_9ARCH</name>
<gene>
    <name evidence="7" type="primary">pyrI</name>
    <name evidence="10" type="ORF">AC478_02950</name>
</gene>
<accession>A0A0M0BRW6</accession>
<feature type="binding site" evidence="7">
    <location>
        <position position="114"/>
    </location>
    <ligand>
        <name>Zn(2+)</name>
        <dbReference type="ChEBI" id="CHEBI:29105"/>
    </ligand>
</feature>
<sequence length="154" mass="17124">MSEKELRVSKIKDGTVIDHISGGYALDVVKILGITGREKRVMTIAVNVPSKRFNVKDIVKIEGRALNAREVNKIALVAPHASINIIREYKVVEKLEVKLPKIIEAIINCVNPACISNSNEPAAAKFYVESEEPLLLKCHYCGYILEKADVLQQL</sequence>
<dbReference type="NCBIfam" id="TIGR00240">
    <property type="entry name" value="ATCase_reg"/>
    <property type="match status" value="1"/>
</dbReference>
<dbReference type="GO" id="GO:0009347">
    <property type="term" value="C:aspartate carbamoyltransferase complex"/>
    <property type="evidence" value="ECO:0007669"/>
    <property type="project" value="InterPro"/>
</dbReference>
<dbReference type="SUPFAM" id="SSF57825">
    <property type="entry name" value="Aspartate carbamoyltransferase, Regulatory-chain, C-terminal domain"/>
    <property type="match status" value="1"/>
</dbReference>
<dbReference type="AlphaFoldDB" id="A0A0M0BRW6"/>
<comment type="similarity">
    <text evidence="2 7">Belongs to the PyrI family.</text>
</comment>
<keyword evidence="4 7" id="KW-0479">Metal-binding</keyword>
<proteinExistence type="inferred from homology"/>
<feature type="domain" description="Aspartate carbamoyltransferase regulatory subunit C-terminal" evidence="9">
    <location>
        <begin position="103"/>
        <end position="150"/>
    </location>
</feature>
<feature type="domain" description="Aspartate carbamoyltransferase regulatory subunit N-terminal" evidence="8">
    <location>
        <begin position="6"/>
        <end position="98"/>
    </location>
</feature>
<feature type="binding site" evidence="7">
    <location>
        <position position="109"/>
    </location>
    <ligand>
        <name>Zn(2+)</name>
        <dbReference type="ChEBI" id="CHEBI:29105"/>
    </ligand>
</feature>
<dbReference type="SUPFAM" id="SSF54893">
    <property type="entry name" value="Aspartate carbamoyltransferase, Regulatory-chain, N-terminal domain"/>
    <property type="match status" value="1"/>
</dbReference>
<comment type="cofactor">
    <cofactor evidence="7">
        <name>Zn(2+)</name>
        <dbReference type="ChEBI" id="CHEBI:29105"/>
    </cofactor>
    <text evidence="7">Binds 1 zinc ion per subunit.</text>
</comment>
<dbReference type="Gene3D" id="3.30.70.140">
    <property type="entry name" value="Aspartate carbamoyltransferase regulatory subunit, N-terminal domain"/>
    <property type="match status" value="1"/>
</dbReference>
<evidence type="ECO:0000256" key="4">
    <source>
        <dbReference type="ARBA" id="ARBA00022723"/>
    </source>
</evidence>
<evidence type="ECO:0000313" key="10">
    <source>
        <dbReference type="EMBL" id="KON31343.1"/>
    </source>
</evidence>